<accession>A0AA87B810</accession>
<dbReference type="RefSeq" id="WP_003146363.1">
    <property type="nucleotide sequence ID" value="NZ_GL883582.1"/>
</dbReference>
<name>A0AA87B810_9BACL</name>
<comment type="caution">
    <text evidence="1">The sequence shown here is derived from an EMBL/GenBank/DDBJ whole genome shotgun (WGS) entry which is preliminary data.</text>
</comment>
<dbReference type="Proteomes" id="UP000004773">
    <property type="component" value="Unassembled WGS sequence"/>
</dbReference>
<sequence>MDKLNEIKSKLHFLSSEQLDIIHRLISSWNIKDNKIQTDENLVKKVYESTISPIEDPLKNYSKEELLEEYGVLFYNQQDAVDSNFGEVSIEYNYDNGDEITPQSINKAIQTKEFNIEEYANNDIKIDNLISKSSDTVLKTTSSNTELDDFDPLFPDTDFDSLTGLNKSKYDDLDFSALISKKPK</sequence>
<dbReference type="EMBL" id="ACRO01000004">
    <property type="protein sequence ID" value="EGF86526.1"/>
    <property type="molecule type" value="Genomic_DNA"/>
</dbReference>
<dbReference type="AlphaFoldDB" id="A0AA87B810"/>
<organism evidence="1 2">
    <name type="scientific">Gemella haemolysans M341</name>
    <dbReference type="NCBI Taxonomy" id="562981"/>
    <lineage>
        <taxon>Bacteria</taxon>
        <taxon>Bacillati</taxon>
        <taxon>Bacillota</taxon>
        <taxon>Bacilli</taxon>
        <taxon>Bacillales</taxon>
        <taxon>Gemellaceae</taxon>
        <taxon>Gemella</taxon>
    </lineage>
</organism>
<evidence type="ECO:0000313" key="1">
    <source>
        <dbReference type="EMBL" id="EGF86526.1"/>
    </source>
</evidence>
<gene>
    <name evidence="1" type="ORF">HMPREF0428_00436</name>
</gene>
<reference evidence="1 2" key="1">
    <citation type="submission" date="2011-03" db="EMBL/GenBank/DDBJ databases">
        <title>The Genome Sequence of Gemella haemolysans M341.</title>
        <authorList>
            <consortium name="The Broad Institute Genome Sequencing Platform"/>
            <consortium name="The Broad Institute Genome Sequencing Center for Infectious Disease"/>
            <person name="Earl A."/>
            <person name="Ward D."/>
            <person name="Feldgarden M."/>
            <person name="Gevers D."/>
            <person name="Sibley C.D."/>
            <person name="Field T.R."/>
            <person name="Grinwis M."/>
            <person name="Eshaghurshan C.S."/>
            <person name="Surette M.G."/>
            <person name="Young S.K."/>
            <person name="Zeng Q."/>
            <person name="Gargeya S."/>
            <person name="Fitzgerald M."/>
            <person name="Haas B."/>
            <person name="Abouelleil A."/>
            <person name="Alvarado L."/>
            <person name="Arachchi H.M."/>
            <person name="Berlin A."/>
            <person name="Brown A."/>
            <person name="Chapman S.B."/>
            <person name="Chen Z."/>
            <person name="Dunbar C."/>
            <person name="Freedman E."/>
            <person name="Gearin G."/>
            <person name="Gellesch M."/>
            <person name="Goldberg J."/>
            <person name="Griggs A."/>
            <person name="Gujja S."/>
            <person name="Heilman E.R."/>
            <person name="Heiman D."/>
            <person name="Howarth C."/>
            <person name="Larson L."/>
            <person name="Lui A."/>
            <person name="MacDonald P.J.P."/>
            <person name="Mehta T."/>
            <person name="Montmayeur A."/>
            <person name="Murphy C."/>
            <person name="Neiman D."/>
            <person name="Pearson M."/>
            <person name="Priest M."/>
            <person name="Roberts A."/>
            <person name="Saif S."/>
            <person name="Shea T."/>
            <person name="Shenoy N."/>
            <person name="Sisk P."/>
            <person name="Stolte C."/>
            <person name="Sykes S."/>
            <person name="White J."/>
            <person name="Yandava C."/>
            <person name="Wortman J."/>
            <person name="Nusbaum C."/>
            <person name="Birren B."/>
        </authorList>
    </citation>
    <scope>NUCLEOTIDE SEQUENCE [LARGE SCALE GENOMIC DNA]</scope>
    <source>
        <strain evidence="1 2">M341</strain>
    </source>
</reference>
<proteinExistence type="predicted"/>
<evidence type="ECO:0000313" key="2">
    <source>
        <dbReference type="Proteomes" id="UP000004773"/>
    </source>
</evidence>
<protein>
    <submittedName>
        <fullName evidence="1">Uncharacterized protein</fullName>
    </submittedName>
</protein>